<dbReference type="RefSeq" id="WP_110572493.1">
    <property type="nucleotide sequence ID" value="NZ_PIPV01000001.1"/>
</dbReference>
<dbReference type="GO" id="GO:0005886">
    <property type="term" value="C:plasma membrane"/>
    <property type="evidence" value="ECO:0007669"/>
    <property type="project" value="UniProtKB-SubCell"/>
</dbReference>
<feature type="domain" description="EamA" evidence="7">
    <location>
        <begin position="3"/>
        <end position="132"/>
    </location>
</feature>
<dbReference type="InterPro" id="IPR000620">
    <property type="entry name" value="EamA_dom"/>
</dbReference>
<feature type="transmembrane region" description="Helical" evidence="6">
    <location>
        <begin position="174"/>
        <end position="196"/>
    </location>
</feature>
<organism evidence="8 9">
    <name type="scientific">Idiomarina fontislapidosi</name>
    <dbReference type="NCBI Taxonomy" id="263723"/>
    <lineage>
        <taxon>Bacteria</taxon>
        <taxon>Pseudomonadati</taxon>
        <taxon>Pseudomonadota</taxon>
        <taxon>Gammaproteobacteria</taxon>
        <taxon>Alteromonadales</taxon>
        <taxon>Idiomarinaceae</taxon>
        <taxon>Idiomarina</taxon>
    </lineage>
</organism>
<dbReference type="OrthoDB" id="1412048at2"/>
<dbReference type="InterPro" id="IPR051258">
    <property type="entry name" value="Diverse_Substrate_Transporter"/>
</dbReference>
<dbReference type="PANTHER" id="PTHR42920:SF5">
    <property type="entry name" value="EAMA DOMAIN-CONTAINING PROTEIN"/>
    <property type="match status" value="1"/>
</dbReference>
<evidence type="ECO:0000259" key="7">
    <source>
        <dbReference type="Pfam" id="PF00892"/>
    </source>
</evidence>
<keyword evidence="4 6" id="KW-1133">Transmembrane helix</keyword>
<feature type="transmembrane region" description="Helical" evidence="6">
    <location>
        <begin position="238"/>
        <end position="257"/>
    </location>
</feature>
<feature type="transmembrane region" description="Helical" evidence="6">
    <location>
        <begin position="116"/>
        <end position="135"/>
    </location>
</feature>
<feature type="transmembrane region" description="Helical" evidence="6">
    <location>
        <begin position="141"/>
        <end position="162"/>
    </location>
</feature>
<feature type="transmembrane region" description="Helical" evidence="6">
    <location>
        <begin position="59"/>
        <end position="78"/>
    </location>
</feature>
<proteinExistence type="predicted"/>
<sequence>MPLLILITLLWAASFSLIGEYLAGQVDGYWVVFIRMVLALLTILPLFKWRKLQTYSAKTLTQLAVIGAVQIGFMYLFLYHAFLYLSVAEVLLFTIFTPLYITLIDEIIIGRRRLPVVWWLAAAISVAGAAVIRYQGLSADFVIGFALIQAANICFAAGQVAYKRLELGSTQHQVQQFAAFFVGASIVSGLGVLLFGNHQMMPNTSWQWGILLWLGIVASGLGYLGWNLASKWVNTGQLAAMNNALIPAGILVNVLFWQQDTDWLRWLLGASLIVVAVVLASRQQIKP</sequence>
<evidence type="ECO:0000313" key="9">
    <source>
        <dbReference type="Proteomes" id="UP000287330"/>
    </source>
</evidence>
<evidence type="ECO:0000256" key="3">
    <source>
        <dbReference type="ARBA" id="ARBA00022692"/>
    </source>
</evidence>
<keyword evidence="9" id="KW-1185">Reference proteome</keyword>
<accession>A0A432YBE1</accession>
<dbReference type="Pfam" id="PF00892">
    <property type="entry name" value="EamA"/>
    <property type="match status" value="2"/>
</dbReference>
<feature type="transmembrane region" description="Helical" evidence="6">
    <location>
        <begin position="263"/>
        <end position="281"/>
    </location>
</feature>
<dbReference type="PANTHER" id="PTHR42920">
    <property type="entry name" value="OS03G0707200 PROTEIN-RELATED"/>
    <property type="match status" value="1"/>
</dbReference>
<dbReference type="EMBL" id="PIPV01000001">
    <property type="protein sequence ID" value="RUO58310.1"/>
    <property type="molecule type" value="Genomic_DNA"/>
</dbReference>
<feature type="domain" description="EamA" evidence="7">
    <location>
        <begin position="143"/>
        <end position="281"/>
    </location>
</feature>
<dbReference type="SUPFAM" id="SSF103481">
    <property type="entry name" value="Multidrug resistance efflux transporter EmrE"/>
    <property type="match status" value="2"/>
</dbReference>
<keyword evidence="5 6" id="KW-0472">Membrane</keyword>
<dbReference type="AlphaFoldDB" id="A0A432YBE1"/>
<protein>
    <submittedName>
        <fullName evidence="8">EamA family transporter</fullName>
    </submittedName>
</protein>
<evidence type="ECO:0000256" key="2">
    <source>
        <dbReference type="ARBA" id="ARBA00022475"/>
    </source>
</evidence>
<keyword evidence="3 6" id="KW-0812">Transmembrane</keyword>
<evidence type="ECO:0000313" key="8">
    <source>
        <dbReference type="EMBL" id="RUO58310.1"/>
    </source>
</evidence>
<comment type="subcellular location">
    <subcellularLocation>
        <location evidence="1">Cell membrane</location>
        <topology evidence="1">Multi-pass membrane protein</topology>
    </subcellularLocation>
</comment>
<evidence type="ECO:0000256" key="5">
    <source>
        <dbReference type="ARBA" id="ARBA00023136"/>
    </source>
</evidence>
<keyword evidence="2" id="KW-1003">Cell membrane</keyword>
<comment type="caution">
    <text evidence="8">The sequence shown here is derived from an EMBL/GenBank/DDBJ whole genome shotgun (WGS) entry which is preliminary data.</text>
</comment>
<feature type="transmembrane region" description="Helical" evidence="6">
    <location>
        <begin position="84"/>
        <end position="104"/>
    </location>
</feature>
<dbReference type="InterPro" id="IPR037185">
    <property type="entry name" value="EmrE-like"/>
</dbReference>
<reference evidence="9" key="1">
    <citation type="journal article" date="2018" name="Front. Microbiol.">
        <title>Genome-Based Analysis Reveals the Taxonomy and Diversity of the Family Idiomarinaceae.</title>
        <authorList>
            <person name="Liu Y."/>
            <person name="Lai Q."/>
            <person name="Shao Z."/>
        </authorList>
    </citation>
    <scope>NUCLEOTIDE SEQUENCE [LARGE SCALE GENOMIC DNA]</scope>
    <source>
        <strain evidence="9">F23</strain>
    </source>
</reference>
<name>A0A432YBE1_9GAMM</name>
<evidence type="ECO:0000256" key="1">
    <source>
        <dbReference type="ARBA" id="ARBA00004651"/>
    </source>
</evidence>
<evidence type="ECO:0000256" key="4">
    <source>
        <dbReference type="ARBA" id="ARBA00022989"/>
    </source>
</evidence>
<feature type="transmembrane region" description="Helical" evidence="6">
    <location>
        <begin position="29"/>
        <end position="47"/>
    </location>
</feature>
<evidence type="ECO:0000256" key="6">
    <source>
        <dbReference type="SAM" id="Phobius"/>
    </source>
</evidence>
<gene>
    <name evidence="8" type="ORF">CWE25_01580</name>
</gene>
<feature type="transmembrane region" description="Helical" evidence="6">
    <location>
        <begin position="208"/>
        <end position="226"/>
    </location>
</feature>
<dbReference type="Proteomes" id="UP000287330">
    <property type="component" value="Unassembled WGS sequence"/>
</dbReference>